<dbReference type="Proteomes" id="UP000232323">
    <property type="component" value="Unassembled WGS sequence"/>
</dbReference>
<comment type="caution">
    <text evidence="1">The sequence shown here is derived from an EMBL/GenBank/DDBJ whole genome shotgun (WGS) entry which is preliminary data.</text>
</comment>
<dbReference type="PANTHER" id="PTHR48191:SF2">
    <property type="entry name" value="PROTEIN HHL1, CHLOROPLASTIC"/>
    <property type="match status" value="1"/>
</dbReference>
<dbReference type="InterPro" id="IPR045388">
    <property type="entry name" value="HHL1-like"/>
</dbReference>
<dbReference type="OrthoDB" id="566705at2759"/>
<accession>A0A250XC27</accession>
<proteinExistence type="predicted"/>
<dbReference type="AlphaFoldDB" id="A0A250XC27"/>
<sequence>MQSSIRCSGASSSVSTSTRSSKALLARPIPFTSKTVAPGRTSSVKVYAKKGQKGRVGMIPGQGEMVKVDPPTPDVDAENVEFVIFVRATNYIDEKMKVAMKASPWVPLTIVKGSQAANFLVKTLENKWGRLLYAKTLIRQIGQAVYKDRDQIERNMKQNQPSLRTVPSSNFQYAFKIRDKTQPRDWYKSEGLTMFPPEEQLKGTALDEVKAFFSTENISKLFAAQS</sequence>
<keyword evidence="2" id="KW-1185">Reference proteome</keyword>
<evidence type="ECO:0000313" key="2">
    <source>
        <dbReference type="Proteomes" id="UP000232323"/>
    </source>
</evidence>
<dbReference type="STRING" id="1157962.A0A250XC27"/>
<organism evidence="1 2">
    <name type="scientific">Chlamydomonas eustigma</name>
    <dbReference type="NCBI Taxonomy" id="1157962"/>
    <lineage>
        <taxon>Eukaryota</taxon>
        <taxon>Viridiplantae</taxon>
        <taxon>Chlorophyta</taxon>
        <taxon>core chlorophytes</taxon>
        <taxon>Chlorophyceae</taxon>
        <taxon>CS clade</taxon>
        <taxon>Chlamydomonadales</taxon>
        <taxon>Chlamydomonadaceae</taxon>
        <taxon>Chlamydomonas</taxon>
    </lineage>
</organism>
<name>A0A250XC27_9CHLO</name>
<evidence type="ECO:0000313" key="1">
    <source>
        <dbReference type="EMBL" id="GAX80645.1"/>
    </source>
</evidence>
<gene>
    <name evidence="1" type="ORF">CEUSTIGMA_g8080.t1</name>
</gene>
<dbReference type="EMBL" id="BEGY01000055">
    <property type="protein sequence ID" value="GAX80645.1"/>
    <property type="molecule type" value="Genomic_DNA"/>
</dbReference>
<dbReference type="PANTHER" id="PTHR48191">
    <property type="entry name" value="PROTEIN HHL1 CHLOROPLASTIC"/>
    <property type="match status" value="1"/>
</dbReference>
<protein>
    <submittedName>
        <fullName evidence="1">Uncharacterized protein</fullName>
    </submittedName>
</protein>
<reference evidence="1 2" key="1">
    <citation type="submission" date="2017-08" db="EMBL/GenBank/DDBJ databases">
        <title>Acidophilic green algal genome provides insights into adaptation to an acidic environment.</title>
        <authorList>
            <person name="Hirooka S."/>
            <person name="Hirose Y."/>
            <person name="Kanesaki Y."/>
            <person name="Higuchi S."/>
            <person name="Fujiwara T."/>
            <person name="Onuma R."/>
            <person name="Era A."/>
            <person name="Ohbayashi R."/>
            <person name="Uzuka A."/>
            <person name="Nozaki H."/>
            <person name="Yoshikawa H."/>
            <person name="Miyagishima S.Y."/>
        </authorList>
    </citation>
    <scope>NUCLEOTIDE SEQUENCE [LARGE SCALE GENOMIC DNA]</scope>
    <source>
        <strain evidence="1 2">NIES-2499</strain>
    </source>
</reference>